<feature type="region of interest" description="Disordered" evidence="1">
    <location>
        <begin position="148"/>
        <end position="174"/>
    </location>
</feature>
<gene>
    <name evidence="3" type="ORF">ACJMK2_014485</name>
</gene>
<sequence length="278" mass="29193">MFWISSIFLFIFLCHHQKMQTNSKAVNIRQFSAPGNVLMGPQSGPVNMFGPGTGFFGNNGSSGNTSGTNPTGFMSYLNTINQQMANMFTNPMRLEIGMNSGSGNVGPVDMHGTGNNGSGSINSTSGTDPTAFMHYLATINQQLASMVTNPGSMGMNSGSGPGSSNSFGPNTFSSSEFDSTSWSSKFGWSNKDNTTGSSRPSAASAGWIGASSLSDPNNWNGHIKANGSSSTSLNPIRLFRRMPDTGETSNGGAFGSSSTVKGRSIDVFQWITGSRMES</sequence>
<dbReference type="AlphaFoldDB" id="A0ABD3V0V9"/>
<feature type="compositionally biased region" description="Low complexity" evidence="1">
    <location>
        <begin position="149"/>
        <end position="174"/>
    </location>
</feature>
<accession>A0ABD3V0V9</accession>
<comment type="caution">
    <text evidence="3">The sequence shown here is derived from an EMBL/GenBank/DDBJ whole genome shotgun (WGS) entry which is preliminary data.</text>
</comment>
<feature type="chain" id="PRO_5044873637" evidence="2">
    <location>
        <begin position="17"/>
        <end position="278"/>
    </location>
</feature>
<organism evidence="3 4">
    <name type="scientific">Sinanodonta woodiana</name>
    <name type="common">Chinese pond mussel</name>
    <name type="synonym">Anodonta woodiana</name>
    <dbReference type="NCBI Taxonomy" id="1069815"/>
    <lineage>
        <taxon>Eukaryota</taxon>
        <taxon>Metazoa</taxon>
        <taxon>Spiralia</taxon>
        <taxon>Lophotrochozoa</taxon>
        <taxon>Mollusca</taxon>
        <taxon>Bivalvia</taxon>
        <taxon>Autobranchia</taxon>
        <taxon>Heteroconchia</taxon>
        <taxon>Palaeoheterodonta</taxon>
        <taxon>Unionida</taxon>
        <taxon>Unionoidea</taxon>
        <taxon>Unionidae</taxon>
        <taxon>Unioninae</taxon>
        <taxon>Sinanodonta</taxon>
    </lineage>
</organism>
<evidence type="ECO:0000256" key="1">
    <source>
        <dbReference type="SAM" id="MobiDB-lite"/>
    </source>
</evidence>
<dbReference type="EMBL" id="JBJQND010000014">
    <property type="protein sequence ID" value="KAL3855269.1"/>
    <property type="molecule type" value="Genomic_DNA"/>
</dbReference>
<keyword evidence="2" id="KW-0732">Signal</keyword>
<proteinExistence type="predicted"/>
<evidence type="ECO:0000313" key="4">
    <source>
        <dbReference type="Proteomes" id="UP001634394"/>
    </source>
</evidence>
<name>A0ABD3V0V9_SINWO</name>
<keyword evidence="4" id="KW-1185">Reference proteome</keyword>
<evidence type="ECO:0000313" key="3">
    <source>
        <dbReference type="EMBL" id="KAL3855269.1"/>
    </source>
</evidence>
<evidence type="ECO:0000256" key="2">
    <source>
        <dbReference type="SAM" id="SignalP"/>
    </source>
</evidence>
<reference evidence="3 4" key="1">
    <citation type="submission" date="2024-11" db="EMBL/GenBank/DDBJ databases">
        <title>Chromosome-level genome assembly of the freshwater bivalve Anodonta woodiana.</title>
        <authorList>
            <person name="Chen X."/>
        </authorList>
    </citation>
    <scope>NUCLEOTIDE SEQUENCE [LARGE SCALE GENOMIC DNA]</scope>
    <source>
        <strain evidence="3">MN2024</strain>
        <tissue evidence="3">Gills</tissue>
    </source>
</reference>
<dbReference type="Proteomes" id="UP001634394">
    <property type="component" value="Unassembled WGS sequence"/>
</dbReference>
<feature type="signal peptide" evidence="2">
    <location>
        <begin position="1"/>
        <end position="16"/>
    </location>
</feature>
<protein>
    <submittedName>
        <fullName evidence="3">Uncharacterized protein</fullName>
    </submittedName>
</protein>